<comment type="pathway">
    <text evidence="3">Carbohydrate biosynthesis; 3-deoxy-D-manno-octulosonate biosynthesis; 3-deoxy-D-manno-octulosonate from D-ribulose 5-phosphate: step 2/3.</text>
</comment>
<protein>
    <recommendedName>
        <fullName evidence="5">3-deoxy-8-phosphooctulonate synthase</fullName>
        <ecNumber evidence="5">2.5.1.55</ecNumber>
    </recommendedName>
</protein>
<comment type="caution">
    <text evidence="10">The sequence shown here is derived from an EMBL/GenBank/DDBJ whole genome shotgun (WGS) entry which is preliminary data.</text>
</comment>
<comment type="pathway">
    <text evidence="2">Bacterial outer membrane biogenesis; lipopolysaccharide biosynthesis.</text>
</comment>
<dbReference type="EC" id="2.5.1.55" evidence="5"/>
<evidence type="ECO:0000313" key="11">
    <source>
        <dbReference type="Proteomes" id="UP000477386"/>
    </source>
</evidence>
<dbReference type="InterPro" id="IPR013785">
    <property type="entry name" value="Aldolase_TIM"/>
</dbReference>
<gene>
    <name evidence="10" type="primary">kdsA</name>
    <name evidence="10" type="ORF">GK091_15300</name>
</gene>
<evidence type="ECO:0000259" key="9">
    <source>
        <dbReference type="Pfam" id="PF00793"/>
    </source>
</evidence>
<accession>A0A6M0IK66</accession>
<evidence type="ECO:0000256" key="2">
    <source>
        <dbReference type="ARBA" id="ARBA00004756"/>
    </source>
</evidence>
<proteinExistence type="inferred from homology"/>
<sequence length="273" mass="30721">MTDLKDYLSKPNMRFILIAGPCVVENENICYEIANHLKTLCAKYNINYIFKASFTKANRTKATSFRGMENSKALDILSTIRSEFEIPVLTDIHESIQVPEIMQHVDILQIPAFLSRQTNLLEAVAASKMPINIKKGEFMTVETLFYQVEKIRNVNPDAVLFLTERGMTFGKHDIVVDFRDVPKLKVNNRKDEYSIVDCSHTVQIVNLTEGMSGGNRDETLTLAKAAIAVGADGVFIETHPNPEQALSDPASTYPLSKMRSLIEDLVKIWDAVH</sequence>
<dbReference type="NCBIfam" id="NF003543">
    <property type="entry name" value="PRK05198.1"/>
    <property type="match status" value="1"/>
</dbReference>
<dbReference type="Pfam" id="PF00793">
    <property type="entry name" value="DAHP_synth_1"/>
    <property type="match status" value="1"/>
</dbReference>
<dbReference type="Gene3D" id="3.20.20.70">
    <property type="entry name" value="Aldolase class I"/>
    <property type="match status" value="1"/>
</dbReference>
<evidence type="ECO:0000256" key="3">
    <source>
        <dbReference type="ARBA" id="ARBA00004845"/>
    </source>
</evidence>
<keyword evidence="11" id="KW-1185">Reference proteome</keyword>
<evidence type="ECO:0000256" key="8">
    <source>
        <dbReference type="ARBA" id="ARBA00049112"/>
    </source>
</evidence>
<keyword evidence="6" id="KW-0963">Cytoplasm</keyword>
<dbReference type="GO" id="GO:0008676">
    <property type="term" value="F:3-deoxy-8-phosphooctulonate synthase activity"/>
    <property type="evidence" value="ECO:0007669"/>
    <property type="project" value="UniProtKB-EC"/>
</dbReference>
<reference evidence="10 11" key="1">
    <citation type="submission" date="2020-02" db="EMBL/GenBank/DDBJ databases">
        <title>Draft genome sequence of two Spirosoma agri KCTC 52727 and Spirosoma terrae KCTC 52035.</title>
        <authorList>
            <person name="Rojas J."/>
            <person name="Ambika Manirajan B."/>
            <person name="Ratering S."/>
            <person name="Suarez C."/>
            <person name="Schnell S."/>
        </authorList>
    </citation>
    <scope>NUCLEOTIDE SEQUENCE [LARGE SCALE GENOMIC DNA]</scope>
    <source>
        <strain evidence="10 11">KCTC 52727</strain>
    </source>
</reference>
<comment type="similarity">
    <text evidence="4">Belongs to the KdsA family.</text>
</comment>
<dbReference type="UniPathway" id="UPA00030"/>
<dbReference type="EMBL" id="JAAGNZ010000001">
    <property type="protein sequence ID" value="NEU68257.1"/>
    <property type="molecule type" value="Genomic_DNA"/>
</dbReference>
<evidence type="ECO:0000256" key="5">
    <source>
        <dbReference type="ARBA" id="ARBA00012693"/>
    </source>
</evidence>
<feature type="domain" description="DAHP synthetase I/KDSA" evidence="9">
    <location>
        <begin position="12"/>
        <end position="257"/>
    </location>
</feature>
<dbReference type="AlphaFoldDB" id="A0A6M0IK66"/>
<dbReference type="GO" id="GO:0009103">
    <property type="term" value="P:lipopolysaccharide biosynthetic process"/>
    <property type="evidence" value="ECO:0007669"/>
    <property type="project" value="UniProtKB-UniPathway"/>
</dbReference>
<dbReference type="GO" id="GO:0005737">
    <property type="term" value="C:cytoplasm"/>
    <property type="evidence" value="ECO:0007669"/>
    <property type="project" value="UniProtKB-SubCell"/>
</dbReference>
<dbReference type="InterPro" id="IPR006269">
    <property type="entry name" value="KDO8P_synthase"/>
</dbReference>
<evidence type="ECO:0000313" key="10">
    <source>
        <dbReference type="EMBL" id="NEU68257.1"/>
    </source>
</evidence>
<name>A0A6M0IK66_9BACT</name>
<comment type="catalytic activity">
    <reaction evidence="8">
        <text>D-arabinose 5-phosphate + phosphoenolpyruvate + H2O = 3-deoxy-alpha-D-manno-2-octulosonate-8-phosphate + phosphate</text>
        <dbReference type="Rhea" id="RHEA:14053"/>
        <dbReference type="ChEBI" id="CHEBI:15377"/>
        <dbReference type="ChEBI" id="CHEBI:43474"/>
        <dbReference type="ChEBI" id="CHEBI:57693"/>
        <dbReference type="ChEBI" id="CHEBI:58702"/>
        <dbReference type="ChEBI" id="CHEBI:85985"/>
        <dbReference type="EC" id="2.5.1.55"/>
    </reaction>
</comment>
<dbReference type="PANTHER" id="PTHR21057">
    <property type="entry name" value="PHOSPHO-2-DEHYDRO-3-DEOXYHEPTONATE ALDOLASE"/>
    <property type="match status" value="1"/>
</dbReference>
<dbReference type="SUPFAM" id="SSF51569">
    <property type="entry name" value="Aldolase"/>
    <property type="match status" value="1"/>
</dbReference>
<comment type="subcellular location">
    <subcellularLocation>
        <location evidence="1">Cytoplasm</location>
    </subcellularLocation>
</comment>
<dbReference type="RefSeq" id="WP_164039923.1">
    <property type="nucleotide sequence ID" value="NZ_JAAGNZ010000001.1"/>
</dbReference>
<dbReference type="Proteomes" id="UP000477386">
    <property type="component" value="Unassembled WGS sequence"/>
</dbReference>
<evidence type="ECO:0000256" key="1">
    <source>
        <dbReference type="ARBA" id="ARBA00004496"/>
    </source>
</evidence>
<evidence type="ECO:0000256" key="6">
    <source>
        <dbReference type="ARBA" id="ARBA00022490"/>
    </source>
</evidence>
<keyword evidence="7 10" id="KW-0808">Transferase</keyword>
<evidence type="ECO:0000256" key="7">
    <source>
        <dbReference type="ARBA" id="ARBA00022679"/>
    </source>
</evidence>
<dbReference type="UniPathway" id="UPA00357">
    <property type="reaction ID" value="UER00474"/>
</dbReference>
<dbReference type="InterPro" id="IPR006218">
    <property type="entry name" value="DAHP1/KDSA"/>
</dbReference>
<organism evidence="10 11">
    <name type="scientific">Spirosoma agri</name>
    <dbReference type="NCBI Taxonomy" id="1987381"/>
    <lineage>
        <taxon>Bacteria</taxon>
        <taxon>Pseudomonadati</taxon>
        <taxon>Bacteroidota</taxon>
        <taxon>Cytophagia</taxon>
        <taxon>Cytophagales</taxon>
        <taxon>Cytophagaceae</taxon>
        <taxon>Spirosoma</taxon>
    </lineage>
</organism>
<evidence type="ECO:0000256" key="4">
    <source>
        <dbReference type="ARBA" id="ARBA00010499"/>
    </source>
</evidence>